<protein>
    <submittedName>
        <fullName evidence="2">Uncharacterized protein</fullName>
    </submittedName>
</protein>
<feature type="signal peptide" evidence="1">
    <location>
        <begin position="1"/>
        <end position="20"/>
    </location>
</feature>
<dbReference type="AlphaFoldDB" id="A0A139H2Z2"/>
<evidence type="ECO:0000313" key="2">
    <source>
        <dbReference type="EMBL" id="KXS96804.1"/>
    </source>
</evidence>
<keyword evidence="1" id="KW-0732">Signal</keyword>
<reference evidence="2 3" key="1">
    <citation type="submission" date="2015-07" db="EMBL/GenBank/DDBJ databases">
        <title>Comparative genomics of the Sigatoka disease complex on banana suggests a link between parallel evolutionary changes in Pseudocercospora fijiensis and Pseudocercospora eumusae and increased virulence on the banana host.</title>
        <authorList>
            <person name="Chang T.-C."/>
            <person name="Salvucci A."/>
            <person name="Crous P.W."/>
            <person name="Stergiopoulos I."/>
        </authorList>
    </citation>
    <scope>NUCLEOTIDE SEQUENCE [LARGE SCALE GENOMIC DNA]</scope>
    <source>
        <strain evidence="2 3">CBS 114824</strain>
    </source>
</reference>
<feature type="chain" id="PRO_5007806283" evidence="1">
    <location>
        <begin position="21"/>
        <end position="177"/>
    </location>
</feature>
<keyword evidence="3" id="KW-1185">Reference proteome</keyword>
<evidence type="ECO:0000256" key="1">
    <source>
        <dbReference type="SAM" id="SignalP"/>
    </source>
</evidence>
<gene>
    <name evidence="2" type="ORF">AC578_8310</name>
</gene>
<accession>A0A139H2Z2</accession>
<proteinExistence type="predicted"/>
<comment type="caution">
    <text evidence="2">The sequence shown here is derived from an EMBL/GenBank/DDBJ whole genome shotgun (WGS) entry which is preliminary data.</text>
</comment>
<name>A0A139H2Z2_9PEZI</name>
<dbReference type="Proteomes" id="UP000070133">
    <property type="component" value="Unassembled WGS sequence"/>
</dbReference>
<evidence type="ECO:0000313" key="3">
    <source>
        <dbReference type="Proteomes" id="UP000070133"/>
    </source>
</evidence>
<dbReference type="EMBL" id="LFZN01000162">
    <property type="protein sequence ID" value="KXS96804.1"/>
    <property type="molecule type" value="Genomic_DNA"/>
</dbReference>
<sequence length="177" mass="19489">MVLALAVVHSLTGMSGMSQGFNCGDTGARALFGTHQAPDHDDTFYSPLVTMMFGYALPCLEDLSPCFFDNNAIYTQSKHGSVTAIRSQSELFHQLFRSFLSSVEESVCSSQQPASGRIPRLILLSSRELVRFGHLGRDTIISCALQSHTDPIMINPSRHKISVREVSRRRSIGIASR</sequence>
<organism evidence="2 3">
    <name type="scientific">Pseudocercospora eumusae</name>
    <dbReference type="NCBI Taxonomy" id="321146"/>
    <lineage>
        <taxon>Eukaryota</taxon>
        <taxon>Fungi</taxon>
        <taxon>Dikarya</taxon>
        <taxon>Ascomycota</taxon>
        <taxon>Pezizomycotina</taxon>
        <taxon>Dothideomycetes</taxon>
        <taxon>Dothideomycetidae</taxon>
        <taxon>Mycosphaerellales</taxon>
        <taxon>Mycosphaerellaceae</taxon>
        <taxon>Pseudocercospora</taxon>
    </lineage>
</organism>